<dbReference type="PANTHER" id="PTHR22931:SF9">
    <property type="entry name" value="PYRUVATE, PHOSPHATE DIKINASE 1, CHLOROPLASTIC"/>
    <property type="match status" value="1"/>
</dbReference>
<keyword evidence="2" id="KW-0418">Kinase</keyword>
<protein>
    <submittedName>
        <fullName evidence="2">Pyruvate, phosphate dikinase</fullName>
        <ecNumber evidence="2">2.7.9.1</ecNumber>
    </submittedName>
</protein>
<dbReference type="Gene3D" id="1.20.80.30">
    <property type="match status" value="1"/>
</dbReference>
<feature type="non-terminal residue" evidence="2">
    <location>
        <position position="288"/>
    </location>
</feature>
<dbReference type="RefSeq" id="WP_279386261.1">
    <property type="nucleotide sequence ID" value="NZ_QXIS01000025.1"/>
</dbReference>
<dbReference type="InterPro" id="IPR010121">
    <property type="entry name" value="Pyruvate_phosphate_dikinase"/>
</dbReference>
<organism evidence="2 3">
    <name type="scientific">Candidatus Cryosericum terrychapinii</name>
    <dbReference type="NCBI Taxonomy" id="2290919"/>
    <lineage>
        <taxon>Bacteria</taxon>
        <taxon>Pseudomonadati</taxon>
        <taxon>Caldisericota/Cryosericota group</taxon>
        <taxon>Candidatus Cryosericota</taxon>
        <taxon>Candidatus Cryosericia</taxon>
        <taxon>Candidatus Cryosericales</taxon>
        <taxon>Candidatus Cryosericaceae</taxon>
        <taxon>Candidatus Cryosericum</taxon>
    </lineage>
</organism>
<dbReference type="Gene3D" id="3.30.470.20">
    <property type="entry name" value="ATP-grasp fold, B domain"/>
    <property type="match status" value="1"/>
</dbReference>
<feature type="domain" description="Pyruvate phosphate dikinase AMP/ATP-binding" evidence="1">
    <location>
        <begin position="62"/>
        <end position="288"/>
    </location>
</feature>
<dbReference type="InterPro" id="IPR013815">
    <property type="entry name" value="ATP_grasp_subdomain_1"/>
</dbReference>
<dbReference type="EC" id="2.7.9.1" evidence="2"/>
<evidence type="ECO:0000313" key="3">
    <source>
        <dbReference type="Proteomes" id="UP000266328"/>
    </source>
</evidence>
<sequence>MDQRKFVYDFEEGSKEMKTILGGKGAGLAEMTKIGLPVPPGFTISTEMCPEYLKIGEIPETLKNETREHLARLEGKLGKKFGLAQNPLLVSVRSGAAVSMPGMMDTILNLGLNIETVEGLATLTGNPRFAWDSYRRFTQMYGNVVLGIEHNDFENILAEQKQLQGVTLDTDLSVDSLKALVQKYFALVQEKTGKPFPQDPMDQLLGAVGAVFRSWNTERAITYRKIEKISGLIGTAVTVQSMVFGNMGNDSATGVCFTRDNSTGAKHFSGEYLVNAQGEDVVAGIRTP</sequence>
<name>A0A398CZW1_9BACT</name>
<reference evidence="2 3" key="1">
    <citation type="submission" date="2018-09" db="EMBL/GenBank/DDBJ databases">
        <title>Discovery and Ecogenomic Context for Candidatus Cryosericales, a Global Caldiserica Order Active in Thawing Permafrost.</title>
        <authorList>
            <person name="Martinez M.A."/>
            <person name="Woodcroft B.J."/>
            <person name="Ignacio Espinoza J.C."/>
            <person name="Zayed A."/>
            <person name="Singleton C.M."/>
            <person name="Boyd J."/>
            <person name="Li Y.-F."/>
            <person name="Purvine S."/>
            <person name="Maughan H."/>
            <person name="Hodgkins S.B."/>
            <person name="Anderson D."/>
            <person name="Sederholm M."/>
            <person name="Temperton B."/>
            <person name="Saleska S.R."/>
            <person name="Tyson G.W."/>
            <person name="Rich V.I."/>
        </authorList>
    </citation>
    <scope>NUCLEOTIDE SEQUENCE [LARGE SCALE GENOMIC DNA]</scope>
    <source>
        <strain evidence="2 3">SMC7</strain>
    </source>
</reference>
<comment type="caution">
    <text evidence="2">The sequence shown here is derived from an EMBL/GenBank/DDBJ whole genome shotgun (WGS) entry which is preliminary data.</text>
</comment>
<keyword evidence="2" id="KW-0808">Transferase</keyword>
<accession>A0A398CZW1</accession>
<dbReference type="Gene3D" id="3.30.1490.20">
    <property type="entry name" value="ATP-grasp fold, A domain"/>
    <property type="match status" value="1"/>
</dbReference>
<dbReference type="AlphaFoldDB" id="A0A398CZW1"/>
<evidence type="ECO:0000259" key="1">
    <source>
        <dbReference type="Pfam" id="PF01326"/>
    </source>
</evidence>
<dbReference type="Proteomes" id="UP000266328">
    <property type="component" value="Unassembled WGS sequence"/>
</dbReference>
<dbReference type="GO" id="GO:0005524">
    <property type="term" value="F:ATP binding"/>
    <property type="evidence" value="ECO:0007669"/>
    <property type="project" value="InterPro"/>
</dbReference>
<dbReference type="GO" id="GO:0016301">
    <property type="term" value="F:kinase activity"/>
    <property type="evidence" value="ECO:0007669"/>
    <property type="project" value="UniProtKB-KW"/>
</dbReference>
<evidence type="ECO:0000313" key="2">
    <source>
        <dbReference type="EMBL" id="RIE06078.1"/>
    </source>
</evidence>
<dbReference type="Pfam" id="PF01326">
    <property type="entry name" value="PPDK_N"/>
    <property type="match status" value="1"/>
</dbReference>
<keyword evidence="3" id="KW-1185">Reference proteome</keyword>
<gene>
    <name evidence="2" type="ORF">SMC7_04320</name>
</gene>
<dbReference type="EMBL" id="QXIS01000025">
    <property type="protein sequence ID" value="RIE06078.1"/>
    <property type="molecule type" value="Genomic_DNA"/>
</dbReference>
<dbReference type="GO" id="GO:0050242">
    <property type="term" value="F:pyruvate, phosphate dikinase activity"/>
    <property type="evidence" value="ECO:0007669"/>
    <property type="project" value="UniProtKB-EC"/>
</dbReference>
<proteinExistence type="predicted"/>
<dbReference type="SUPFAM" id="SSF56059">
    <property type="entry name" value="Glutathione synthetase ATP-binding domain-like"/>
    <property type="match status" value="1"/>
</dbReference>
<keyword evidence="2" id="KW-0670">Pyruvate</keyword>
<dbReference type="InterPro" id="IPR002192">
    <property type="entry name" value="PPDK_AMP/ATP-bd"/>
</dbReference>
<dbReference type="PANTHER" id="PTHR22931">
    <property type="entry name" value="PHOSPHOENOLPYRUVATE DIKINASE-RELATED"/>
    <property type="match status" value="1"/>
</dbReference>